<sequence>MTTTGERLLLFTAEHAHRLLQLAVQRGRLLNRHADALGDAGGSFGGRGQFTEAALGGSDGAFEPFVCAIKGDEDGNSL</sequence>
<proteinExistence type="predicted"/>
<gene>
    <name evidence="1" type="ORF">B7R77_10150</name>
</gene>
<dbReference type="Proteomes" id="UP000216164">
    <property type="component" value="Unassembled WGS sequence"/>
</dbReference>
<evidence type="ECO:0000313" key="1">
    <source>
        <dbReference type="EMBL" id="OYQ13582.1"/>
    </source>
</evidence>
<accession>A0AAP8D4C8</accession>
<name>A0AAP8D4C8_RALSL</name>
<evidence type="ECO:0000313" key="2">
    <source>
        <dbReference type="Proteomes" id="UP000216164"/>
    </source>
</evidence>
<reference evidence="1 2" key="1">
    <citation type="submission" date="2017-04" db="EMBL/GenBank/DDBJ databases">
        <title>Genome Announcement: Closed genomes of Ralstonia solanacearum strains K60, UW551, and UW700.</title>
        <authorList>
            <person name="Hayes M."/>
            <person name="Macintyre A.M."/>
            <person name="Allen C."/>
        </authorList>
    </citation>
    <scope>NUCLEOTIDE SEQUENCE [LARGE SCALE GENOMIC DNA]</scope>
    <source>
        <strain evidence="1 2">UW25</strain>
    </source>
</reference>
<comment type="caution">
    <text evidence="1">The sequence shown here is derived from an EMBL/GenBank/DDBJ whole genome shotgun (WGS) entry which is preliminary data.</text>
</comment>
<protein>
    <submittedName>
        <fullName evidence="1">Uncharacterized protein</fullName>
    </submittedName>
</protein>
<dbReference type="AlphaFoldDB" id="A0AAP8D4C8"/>
<organism evidence="1 2">
    <name type="scientific">Ralstonia solanacearum K60</name>
    <dbReference type="NCBI Taxonomy" id="1091042"/>
    <lineage>
        <taxon>Bacteria</taxon>
        <taxon>Pseudomonadati</taxon>
        <taxon>Pseudomonadota</taxon>
        <taxon>Betaproteobacteria</taxon>
        <taxon>Burkholderiales</taxon>
        <taxon>Burkholderiaceae</taxon>
        <taxon>Ralstonia</taxon>
        <taxon>Ralstonia solanacearum species complex</taxon>
    </lineage>
</organism>
<dbReference type="EMBL" id="NCTK01000001">
    <property type="protein sequence ID" value="OYQ13582.1"/>
    <property type="molecule type" value="Genomic_DNA"/>
</dbReference>